<dbReference type="InterPro" id="IPR036728">
    <property type="entry name" value="PBP_GOBP_sf"/>
</dbReference>
<dbReference type="InterPro" id="IPR006170">
    <property type="entry name" value="PBP/GOBP"/>
</dbReference>
<organism evidence="3">
    <name type="scientific">Lissorhoptrus oryzophilus</name>
    <name type="common">rice water weevil</name>
    <dbReference type="NCBI Taxonomy" id="308863"/>
    <lineage>
        <taxon>Eukaryota</taxon>
        <taxon>Metazoa</taxon>
        <taxon>Ecdysozoa</taxon>
        <taxon>Arthropoda</taxon>
        <taxon>Hexapoda</taxon>
        <taxon>Insecta</taxon>
        <taxon>Pterygota</taxon>
        <taxon>Neoptera</taxon>
        <taxon>Endopterygota</taxon>
        <taxon>Coleoptera</taxon>
        <taxon>Polyphaga</taxon>
        <taxon>Cucujiformia</taxon>
        <taxon>Erirhinidae</taxon>
        <taxon>Erirhininae</taxon>
        <taxon>Lissorhoptrus</taxon>
    </lineage>
</organism>
<dbReference type="SUPFAM" id="SSF47565">
    <property type="entry name" value="Insect pheromone/odorant-binding proteins"/>
    <property type="match status" value="1"/>
</dbReference>
<evidence type="ECO:0000256" key="2">
    <source>
        <dbReference type="SAM" id="SignalP"/>
    </source>
</evidence>
<dbReference type="PANTHER" id="PTHR11857">
    <property type="entry name" value="ODORANT BINDING PROTEIN-RELATED"/>
    <property type="match status" value="1"/>
</dbReference>
<dbReference type="SMART" id="SM00708">
    <property type="entry name" value="PhBP"/>
    <property type="match status" value="1"/>
</dbReference>
<dbReference type="GO" id="GO:0005615">
    <property type="term" value="C:extracellular space"/>
    <property type="evidence" value="ECO:0007669"/>
    <property type="project" value="TreeGrafter"/>
</dbReference>
<dbReference type="PANTHER" id="PTHR11857:SF42">
    <property type="entry name" value="GENERAL ODORANT-BINDING PROTEIN 19D-RELATED"/>
    <property type="match status" value="1"/>
</dbReference>
<evidence type="ECO:0000313" key="3">
    <source>
        <dbReference type="EMBL" id="AHE13794.1"/>
    </source>
</evidence>
<dbReference type="Gene3D" id="1.10.238.20">
    <property type="entry name" value="Pheromone/general odorant binding protein domain"/>
    <property type="match status" value="1"/>
</dbReference>
<evidence type="ECO:0000256" key="1">
    <source>
        <dbReference type="ARBA" id="ARBA00022729"/>
    </source>
</evidence>
<reference evidence="3" key="1">
    <citation type="submission" date="2013-07" db="EMBL/GenBank/DDBJ databases">
        <title>LoOBP.</title>
        <authorList>
            <person name="Yuan X."/>
            <person name="Zhu Z."/>
            <person name="Zhou Y."/>
            <person name="Cheng J."/>
            <person name="Zhou W."/>
            <person name="Liu S."/>
        </authorList>
    </citation>
    <scope>NUCLEOTIDE SEQUENCE</scope>
</reference>
<accession>A0A0B4KZC3</accession>
<proteinExistence type="predicted"/>
<dbReference type="CDD" id="cd23992">
    <property type="entry name" value="PBP_GOBP"/>
    <property type="match status" value="1"/>
</dbReference>
<protein>
    <submittedName>
        <fullName evidence="3">Odorant binding protein</fullName>
    </submittedName>
</protein>
<dbReference type="EMBL" id="KF383276">
    <property type="protein sequence ID" value="AHE13794.1"/>
    <property type="molecule type" value="Genomic_DNA"/>
</dbReference>
<gene>
    <name evidence="3" type="primary">OBP12</name>
</gene>
<sequence length="154" mass="17114">MSAIMKGLFVFINIFLVANALSQSLIDELKRTTQEIGLACAQSEKATDADIELLMGHNSPTSHAGKCTVACVMKKMNILTPDGKFGEGYTEWLDKAKADDPDFYNTLENMYKECEKKVTIHDDHCETALEIAACGKQKPVRLELRTCLIKVIIN</sequence>
<keyword evidence="1 2" id="KW-0732">Signal</keyword>
<feature type="signal peptide" evidence="2">
    <location>
        <begin position="1"/>
        <end position="22"/>
    </location>
</feature>
<name>A0A0B4KZC3_9CUCU</name>
<feature type="chain" id="PRO_5002092965" evidence="2">
    <location>
        <begin position="23"/>
        <end position="154"/>
    </location>
</feature>
<dbReference type="GO" id="GO:0005549">
    <property type="term" value="F:odorant binding"/>
    <property type="evidence" value="ECO:0007669"/>
    <property type="project" value="InterPro"/>
</dbReference>
<dbReference type="GO" id="GO:0007608">
    <property type="term" value="P:sensory perception of smell"/>
    <property type="evidence" value="ECO:0007669"/>
    <property type="project" value="TreeGrafter"/>
</dbReference>
<dbReference type="AlphaFoldDB" id="A0A0B4KZC3"/>
<dbReference type="Pfam" id="PF01395">
    <property type="entry name" value="PBP_GOBP"/>
    <property type="match status" value="1"/>
</dbReference>